<feature type="region of interest" description="Disordered" evidence="1">
    <location>
        <begin position="1"/>
        <end position="158"/>
    </location>
</feature>
<name>A0A0W0FWR4_MONRR</name>
<dbReference type="AlphaFoldDB" id="A0A0W0FWR4"/>
<evidence type="ECO:0000313" key="2">
    <source>
        <dbReference type="EMBL" id="KTB40795.1"/>
    </source>
</evidence>
<sequence>MPPPADPRAMNGYPRPDINNTRSLISRLTTEPADNEAGLSAATHSSPEPDDTLIYPDPTPDPDVKPKIKSLNSLAPSQPGPPTATDPRNLQTPEATVPPESGVYLRSWRGGRSRGVRGRGRGRRTGEQNPRKRRRPTDSQLEKSDSSPDPDDAARRPRLCPTVAVMTMNGGTMTSPMTTLAENVEMMTKKYDRGTQLLFVGADPKKMRLLSVEEWQAMGWQPTFDPLATPQMGTIEEMLDMDDRPDTSYDYDTELYGDGES</sequence>
<feature type="compositionally biased region" description="Basic residues" evidence="1">
    <location>
        <begin position="109"/>
        <end position="123"/>
    </location>
</feature>
<accession>A0A0W0FWR4</accession>
<organism evidence="2 3">
    <name type="scientific">Moniliophthora roreri</name>
    <name type="common">Frosty pod rot fungus</name>
    <name type="synonym">Monilia roreri</name>
    <dbReference type="NCBI Taxonomy" id="221103"/>
    <lineage>
        <taxon>Eukaryota</taxon>
        <taxon>Fungi</taxon>
        <taxon>Dikarya</taxon>
        <taxon>Basidiomycota</taxon>
        <taxon>Agaricomycotina</taxon>
        <taxon>Agaricomycetes</taxon>
        <taxon>Agaricomycetidae</taxon>
        <taxon>Agaricales</taxon>
        <taxon>Marasmiineae</taxon>
        <taxon>Marasmiaceae</taxon>
        <taxon>Moniliophthora</taxon>
    </lineage>
</organism>
<proteinExistence type="predicted"/>
<protein>
    <submittedName>
        <fullName evidence="2">Uncharacterized protein</fullName>
    </submittedName>
</protein>
<feature type="region of interest" description="Disordered" evidence="1">
    <location>
        <begin position="241"/>
        <end position="261"/>
    </location>
</feature>
<dbReference type="Proteomes" id="UP000054988">
    <property type="component" value="Unassembled WGS sequence"/>
</dbReference>
<gene>
    <name evidence="2" type="ORF">WG66_6628</name>
</gene>
<evidence type="ECO:0000256" key="1">
    <source>
        <dbReference type="SAM" id="MobiDB-lite"/>
    </source>
</evidence>
<feature type="compositionally biased region" description="Acidic residues" evidence="1">
    <location>
        <begin position="249"/>
        <end position="261"/>
    </location>
</feature>
<reference evidence="2 3" key="1">
    <citation type="submission" date="2015-12" db="EMBL/GenBank/DDBJ databases">
        <title>Draft genome sequence of Moniliophthora roreri, the causal agent of frosty pod rot of cacao.</title>
        <authorList>
            <person name="Aime M.C."/>
            <person name="Diaz-Valderrama J.R."/>
            <person name="Kijpornyongpan T."/>
            <person name="Phillips-Mora W."/>
        </authorList>
    </citation>
    <scope>NUCLEOTIDE SEQUENCE [LARGE SCALE GENOMIC DNA]</scope>
    <source>
        <strain evidence="2 3">MCA 2952</strain>
    </source>
</reference>
<feature type="compositionally biased region" description="Polar residues" evidence="1">
    <location>
        <begin position="18"/>
        <end position="29"/>
    </location>
</feature>
<feature type="compositionally biased region" description="Basic and acidic residues" evidence="1">
    <location>
        <begin position="124"/>
        <end position="146"/>
    </location>
</feature>
<dbReference type="EMBL" id="LATX01001550">
    <property type="protein sequence ID" value="KTB40795.1"/>
    <property type="molecule type" value="Genomic_DNA"/>
</dbReference>
<evidence type="ECO:0000313" key="3">
    <source>
        <dbReference type="Proteomes" id="UP000054988"/>
    </source>
</evidence>
<comment type="caution">
    <text evidence="2">The sequence shown here is derived from an EMBL/GenBank/DDBJ whole genome shotgun (WGS) entry which is preliminary data.</text>
</comment>